<dbReference type="EMBL" id="QDKL01000002">
    <property type="protein sequence ID" value="RZF21391.1"/>
    <property type="molecule type" value="Genomic_DNA"/>
</dbReference>
<protein>
    <submittedName>
        <fullName evidence="2">Uncharacterized protein</fullName>
    </submittedName>
</protein>
<dbReference type="Proteomes" id="UP000443582">
    <property type="component" value="Unassembled WGS sequence"/>
</dbReference>
<reference evidence="3" key="1">
    <citation type="journal article" date="2019" name="Int. J. Syst. Evol. Microbiol.">
        <title>Halobacteriovorax valvorus sp. nov., a novel prokaryotic predator isolated from coastal seawater of China.</title>
        <authorList>
            <person name="Chen M.-X."/>
        </authorList>
    </citation>
    <scope>NUCLEOTIDE SEQUENCE [LARGE SCALE GENOMIC DNA]</scope>
    <source>
        <strain evidence="3">BL9</strain>
    </source>
</reference>
<sequence>MNKIRPIHFVIALLSVFNLSSFANSEDNSFLKDGKLKDIIIREVANLNLSTSVDIFNYDKIKGVGLGLKYNYEMTPSYLKGKFARVDEWRFNRSVNPGSYIDAITPISLTFSKDDRVTFIRHFESQKKAILALPYSFHKIPFDAESTLERLNVGDFVSMPASMNLNIGASYGYDYADIIGAKVNANVITSGNYIINIYRMDESKVRLKIVTRTSTEARAGAKVESDFFVTLVKAVKAPDFVSKRFELEVFEFNYGRGIGEQYILDYVFDLSKPKAREAFDLILKPKFKLNFDKMFGQYTGRQYIEEKLISDFSLANELAAFNAGVELLFQGFNEYKYERSGLKFGVFISEIDYNMTYYKNNISILNGEDQGDYFFPNKVYRYSEEFNILIHRRKDKMEESFFSFIPKNKVLNSALDFGTNYLRKDRYFTKGEWKKTYRKLRALVPSFIFRKIDFGEVPGLKTNITTEVRYRLILRKEIFDYIGDITLDDIIHEVNKIKKDRGYRIIGTRKNGKYFISRVFFWQRAHTRHVAKQILKVLKSHPDNVYLKLEKVIDNIDKNNFRKYFYRVVQSLVPINDLPNLMYFKLDILGNRSAPVHFQYGEHEFPSIYYEILDINRDFHDSKRDFQIIME</sequence>
<organism evidence="2 3">
    <name type="scientific">Halobacteriovorax vibrionivorans</name>
    <dbReference type="NCBI Taxonomy" id="2152716"/>
    <lineage>
        <taxon>Bacteria</taxon>
        <taxon>Pseudomonadati</taxon>
        <taxon>Bdellovibrionota</taxon>
        <taxon>Bacteriovoracia</taxon>
        <taxon>Bacteriovoracales</taxon>
        <taxon>Halobacteriovoraceae</taxon>
        <taxon>Halobacteriovorax</taxon>
    </lineage>
</organism>
<feature type="chain" id="PRO_5046170657" evidence="1">
    <location>
        <begin position="26"/>
        <end position="631"/>
    </location>
</feature>
<dbReference type="RefSeq" id="WP_114706458.1">
    <property type="nucleotide sequence ID" value="NZ_QDKL01000002.1"/>
</dbReference>
<proteinExistence type="predicted"/>
<evidence type="ECO:0000256" key="1">
    <source>
        <dbReference type="SAM" id="SignalP"/>
    </source>
</evidence>
<evidence type="ECO:0000313" key="3">
    <source>
        <dbReference type="Proteomes" id="UP000443582"/>
    </source>
</evidence>
<accession>A0ABY0IHQ0</accession>
<evidence type="ECO:0000313" key="2">
    <source>
        <dbReference type="EMBL" id="RZF21391.1"/>
    </source>
</evidence>
<feature type="signal peptide" evidence="1">
    <location>
        <begin position="1"/>
        <end position="25"/>
    </location>
</feature>
<comment type="caution">
    <text evidence="2">The sequence shown here is derived from an EMBL/GenBank/DDBJ whole genome shotgun (WGS) entry which is preliminary data.</text>
</comment>
<name>A0ABY0IHQ0_9BACT</name>
<keyword evidence="3" id="KW-1185">Reference proteome</keyword>
<keyword evidence="1" id="KW-0732">Signal</keyword>
<gene>
    <name evidence="2" type="ORF">DAY19_06815</name>
</gene>